<evidence type="ECO:0000313" key="4">
    <source>
        <dbReference type="Proteomes" id="UP000283829"/>
    </source>
</evidence>
<reference evidence="2 4" key="2">
    <citation type="submission" date="2017-09" db="EMBL/GenBank/DDBJ databases">
        <title>Phenotypic and genotypic characterization of Colombian isolates of Neisseria meningitidis recovered from invasive disease.</title>
        <authorList>
            <person name="Duarte C."/>
            <person name="Gabastou J.M."/>
            <person name="Moreno J."/>
        </authorList>
    </citation>
    <scope>NUCLEOTIDE SEQUENCE [LARGE SCALE GENOMIC DNA]</scope>
    <source>
        <strain evidence="2 4">INS-Nm1124</strain>
    </source>
</reference>
<name>A0A0Y5CNQ3_NEIME</name>
<dbReference type="InterPro" id="IPR027417">
    <property type="entry name" value="P-loop_NTPase"/>
</dbReference>
<sequence length="531" mass="62717">MKPLKTLEFGFVDAANYRRRENKDLFNRIFVKGEYLDELCEPNISFLIGEKGTGKTAYAVYLTNNFYKNIHATTKFVRETDYSKFIQLKKARHLTVSDFTSIWKVILYLLISNQIKCKENGILSSIFNKFKALDEAINEYYYGAFDPEIVQAITLIENSKEAAEMIFGKFVKLGEEESQQITFTESKFQANLGFIERKFKDALSQLKLKDNHILFIDGIDIRPSQIPFDEYHECVKGLANAIWMLNNDIFPSIKDSKGRMRVVLLIRPDIFDSLGLQNQNTKLQDNSVFLDWRTDYKSYRSSKIFGVFDHLLRTQQEKQDSLEKGNSWDYYFPWNAPNLHDEYKNLTSFISFLRKSYYRPRDILQMLTLLQKNKKSKEDYVVAEDFDNTSFQREYSIYLLGEIKDHLLFYYSQSDYQNFLKFFEFLNGKDRFKYSDFLKAFERLKKHLQTTSVEIPKFMSTANEFLQFLFDLNVIAYLDNPEDETKPYIHWCFKDRNYANISPKIKTETEYLIFSGLSKALDVGTPFKNKQ</sequence>
<protein>
    <submittedName>
        <fullName evidence="2">FunZ protein</fullName>
    </submittedName>
</protein>
<evidence type="ECO:0000313" key="3">
    <source>
        <dbReference type="Proteomes" id="UP000260504"/>
    </source>
</evidence>
<dbReference type="InterPro" id="IPR059206">
    <property type="entry name" value="Sll1717-like"/>
</dbReference>
<dbReference type="EMBL" id="NWXB01000012">
    <property type="protein sequence ID" value="RQJ66171.1"/>
    <property type="molecule type" value="Genomic_DNA"/>
</dbReference>
<evidence type="ECO:0000313" key="1">
    <source>
        <dbReference type="EMBL" id="RGB16015.1"/>
    </source>
</evidence>
<dbReference type="Proteomes" id="UP000283829">
    <property type="component" value="Unassembled WGS sequence"/>
</dbReference>
<dbReference type="RefSeq" id="WP_002222614.1">
    <property type="nucleotide sequence ID" value="NZ_CP020421.2"/>
</dbReference>
<gene>
    <name evidence="1" type="ORF">CIJ84_07410</name>
    <name evidence="2" type="ORF">COI09_07300</name>
</gene>
<dbReference type="Proteomes" id="UP000260504">
    <property type="component" value="Unassembled WGS sequence"/>
</dbReference>
<dbReference type="EMBL" id="NVYQ01000106">
    <property type="protein sequence ID" value="RGB16015.1"/>
    <property type="molecule type" value="Genomic_DNA"/>
</dbReference>
<reference evidence="1 3" key="1">
    <citation type="submission" date="2017-08" db="EMBL/GenBank/DDBJ databases">
        <title>Meningococcal Conjunctivitis and Endemic Carriage at a Military Recruit Training Center.</title>
        <authorList>
            <person name="Bobb A.J."/>
            <person name="Galac M.R."/>
            <person name="Snesrud E."/>
            <person name="Clagett C.D."/>
        </authorList>
    </citation>
    <scope>NUCLEOTIDE SEQUENCE [LARGE SCALE GENOMIC DNA]</scope>
    <source>
        <strain evidence="1 3">MRSN431200</strain>
    </source>
</reference>
<dbReference type="NCBIfam" id="NF047389">
    <property type="entry name" value="ATPase_Sll1717"/>
    <property type="match status" value="1"/>
</dbReference>
<dbReference type="AlphaFoldDB" id="A0A0Y5CNQ3"/>
<evidence type="ECO:0000313" key="2">
    <source>
        <dbReference type="EMBL" id="RQJ66171.1"/>
    </source>
</evidence>
<comment type="caution">
    <text evidence="2">The sequence shown here is derived from an EMBL/GenBank/DDBJ whole genome shotgun (WGS) entry which is preliminary data.</text>
</comment>
<proteinExistence type="predicted"/>
<accession>A0A0Y5CNQ3</accession>
<dbReference type="SUPFAM" id="SSF52540">
    <property type="entry name" value="P-loop containing nucleoside triphosphate hydrolases"/>
    <property type="match status" value="1"/>
</dbReference>
<dbReference type="OMA" id="IRYIQVC"/>
<organism evidence="2 4">
    <name type="scientific">Neisseria meningitidis</name>
    <dbReference type="NCBI Taxonomy" id="487"/>
    <lineage>
        <taxon>Bacteria</taxon>
        <taxon>Pseudomonadati</taxon>
        <taxon>Pseudomonadota</taxon>
        <taxon>Betaproteobacteria</taxon>
        <taxon>Neisseriales</taxon>
        <taxon>Neisseriaceae</taxon>
        <taxon>Neisseria</taxon>
    </lineage>
</organism>